<organism evidence="2 3">
    <name type="scientific">Gordonia sputi NBRC 100414</name>
    <dbReference type="NCBI Taxonomy" id="1089453"/>
    <lineage>
        <taxon>Bacteria</taxon>
        <taxon>Bacillati</taxon>
        <taxon>Actinomycetota</taxon>
        <taxon>Actinomycetes</taxon>
        <taxon>Mycobacteriales</taxon>
        <taxon>Gordoniaceae</taxon>
        <taxon>Gordonia</taxon>
    </lineage>
</organism>
<evidence type="ECO:0000256" key="1">
    <source>
        <dbReference type="ARBA" id="ARBA00022729"/>
    </source>
</evidence>
<gene>
    <name evidence="2" type="ORF">GOSPT_034_00870</name>
</gene>
<keyword evidence="3" id="KW-1185">Reference proteome</keyword>
<dbReference type="Gene3D" id="3.40.1000.10">
    <property type="entry name" value="Mog1/PsbP, alpha/beta/alpha sandwich"/>
    <property type="match status" value="1"/>
</dbReference>
<evidence type="ECO:0000313" key="2">
    <source>
        <dbReference type="EMBL" id="GAB38219.1"/>
    </source>
</evidence>
<evidence type="ECO:0000313" key="3">
    <source>
        <dbReference type="Proteomes" id="UP000005845"/>
    </source>
</evidence>
<dbReference type="Proteomes" id="UP000005845">
    <property type="component" value="Unassembled WGS sequence"/>
</dbReference>
<name>H5TXL1_9ACTN</name>
<dbReference type="InterPro" id="IPR019674">
    <property type="entry name" value="Lipoprotein_LpqN/LpqT-like"/>
</dbReference>
<dbReference type="eggNOG" id="ENOG5031VVR">
    <property type="taxonomic scope" value="Bacteria"/>
</dbReference>
<protein>
    <recommendedName>
        <fullName evidence="4">DUF1795 domain-containing protein</fullName>
    </recommendedName>
</protein>
<dbReference type="EMBL" id="BAFC01000034">
    <property type="protein sequence ID" value="GAB38219.1"/>
    <property type="molecule type" value="Genomic_DNA"/>
</dbReference>
<keyword evidence="1" id="KW-0732">Signal</keyword>
<accession>H5TXL1</accession>
<dbReference type="AlphaFoldDB" id="H5TXL1"/>
<reference evidence="2 3" key="1">
    <citation type="submission" date="2012-02" db="EMBL/GenBank/DDBJ databases">
        <title>Whole genome shotgun sequence of Gordonia sputi NBRC 100414.</title>
        <authorList>
            <person name="Yoshida I."/>
            <person name="Hosoyama A."/>
            <person name="Tsuchikane K."/>
            <person name="Katsumata H."/>
            <person name="Yamazaki S."/>
            <person name="Fujita N."/>
        </authorList>
    </citation>
    <scope>NUCLEOTIDE SEQUENCE [LARGE SCALE GENOMIC DNA]</scope>
    <source>
        <strain evidence="2 3">NBRC 100414</strain>
    </source>
</reference>
<proteinExistence type="predicted"/>
<dbReference type="Pfam" id="PF10738">
    <property type="entry name" value="Lpp-LpqN"/>
    <property type="match status" value="1"/>
</dbReference>
<evidence type="ECO:0008006" key="4">
    <source>
        <dbReference type="Google" id="ProtNLM"/>
    </source>
</evidence>
<sequence>MDAPVPILDRLTRMAVSAHRVTDPMSVPGEITIDLDDAWQAAQSPGCLRLFVAGNGCEGTIAIVLTRFIVDHHTDLGALLDHAPVEARALPGWDEDDVVTTARGFRTEGASLQTGTYLDLGERRFCALRYEVFARGNVAYLVHTTGIVPLREGRELCREVVAAVSSVGLDD</sequence>
<comment type="caution">
    <text evidence="2">The sequence shown here is derived from an EMBL/GenBank/DDBJ whole genome shotgun (WGS) entry which is preliminary data.</text>
</comment>